<feature type="signal peptide" evidence="1">
    <location>
        <begin position="1"/>
        <end position="19"/>
    </location>
</feature>
<name>A0A914DTJ0_9BILA</name>
<accession>A0A914DTJ0</accession>
<dbReference type="WBParaSite" id="ACRNAN_scaffold3708.g21940.t1">
    <property type="protein sequence ID" value="ACRNAN_scaffold3708.g21940.t1"/>
    <property type="gene ID" value="ACRNAN_scaffold3708.g21940"/>
</dbReference>
<proteinExistence type="predicted"/>
<organism evidence="2 3">
    <name type="scientific">Acrobeloides nanus</name>
    <dbReference type="NCBI Taxonomy" id="290746"/>
    <lineage>
        <taxon>Eukaryota</taxon>
        <taxon>Metazoa</taxon>
        <taxon>Ecdysozoa</taxon>
        <taxon>Nematoda</taxon>
        <taxon>Chromadorea</taxon>
        <taxon>Rhabditida</taxon>
        <taxon>Tylenchina</taxon>
        <taxon>Cephalobomorpha</taxon>
        <taxon>Cephaloboidea</taxon>
        <taxon>Cephalobidae</taxon>
        <taxon>Acrobeloides</taxon>
    </lineage>
</organism>
<evidence type="ECO:0000313" key="2">
    <source>
        <dbReference type="Proteomes" id="UP000887540"/>
    </source>
</evidence>
<keyword evidence="2" id="KW-1185">Reference proteome</keyword>
<evidence type="ECO:0000313" key="3">
    <source>
        <dbReference type="WBParaSite" id="ACRNAN_scaffold3708.g21940.t1"/>
    </source>
</evidence>
<dbReference type="AlphaFoldDB" id="A0A914DTJ0"/>
<sequence>MRKVAILILLLAFIFVAEGYHQYQQYNFFDYNDQQNEGLRKLAESVAASSALSLKYAEDTARRSLE</sequence>
<dbReference type="Proteomes" id="UP000887540">
    <property type="component" value="Unplaced"/>
</dbReference>
<reference evidence="3" key="1">
    <citation type="submission" date="2022-11" db="UniProtKB">
        <authorList>
            <consortium name="WormBaseParasite"/>
        </authorList>
    </citation>
    <scope>IDENTIFICATION</scope>
</reference>
<evidence type="ECO:0000256" key="1">
    <source>
        <dbReference type="SAM" id="SignalP"/>
    </source>
</evidence>
<protein>
    <submittedName>
        <fullName evidence="3">Uncharacterized protein</fullName>
    </submittedName>
</protein>
<keyword evidence="1" id="KW-0732">Signal</keyword>
<feature type="chain" id="PRO_5036950832" evidence="1">
    <location>
        <begin position="20"/>
        <end position="66"/>
    </location>
</feature>